<reference evidence="1" key="1">
    <citation type="submission" date="2022-06" db="EMBL/GenBank/DDBJ databases">
        <title>Complete genome sequence of Mycobacterium pseudoshottsii NJB1907-Z4.</title>
        <authorList>
            <person name="Komine T."/>
            <person name="Fukano H."/>
            <person name="Wada S."/>
        </authorList>
    </citation>
    <scope>NUCLEOTIDE SEQUENCE</scope>
    <source>
        <strain evidence="1">NJB1907-Z4</strain>
    </source>
</reference>
<keyword evidence="2" id="KW-1185">Reference proteome</keyword>
<organism evidence="1 2">
    <name type="scientific">Mycobacterium pseudoshottsii</name>
    <dbReference type="NCBI Taxonomy" id="265949"/>
    <lineage>
        <taxon>Bacteria</taxon>
        <taxon>Bacillati</taxon>
        <taxon>Actinomycetota</taxon>
        <taxon>Actinomycetes</taxon>
        <taxon>Mycobacteriales</taxon>
        <taxon>Mycobacteriaceae</taxon>
        <taxon>Mycobacterium</taxon>
        <taxon>Mycobacterium ulcerans group</taxon>
    </lineage>
</organism>
<proteinExistence type="predicted"/>
<accession>A0A9N7LTJ4</accession>
<gene>
    <name evidence="1" type="ORF">NJB1907Z4_C30070</name>
</gene>
<dbReference type="AlphaFoldDB" id="A0A9N7LTJ4"/>
<dbReference type="EMBL" id="AP026367">
    <property type="protein sequence ID" value="BDN82792.1"/>
    <property type="molecule type" value="Genomic_DNA"/>
</dbReference>
<evidence type="ECO:0000313" key="1">
    <source>
        <dbReference type="EMBL" id="BDN82792.1"/>
    </source>
</evidence>
<dbReference type="Proteomes" id="UP001058626">
    <property type="component" value="Chromosome"/>
</dbReference>
<protein>
    <submittedName>
        <fullName evidence="1">Uncharacterized protein</fullName>
    </submittedName>
</protein>
<sequence length="89" mass="9522">MVLGAQYGSGVGEFSGLLQHGKDISFFEGFVIVLDERSDYLSAGVEFLCGSRIANLQAVDPFSVDQQDSFEDPVLAYQVFGSGDGHLLG</sequence>
<evidence type="ECO:0000313" key="2">
    <source>
        <dbReference type="Proteomes" id="UP001058626"/>
    </source>
</evidence>
<name>A0A9N7LTJ4_9MYCO</name>